<evidence type="ECO:0000313" key="3">
    <source>
        <dbReference type="Proteomes" id="UP000813385"/>
    </source>
</evidence>
<gene>
    <name evidence="2" type="ORF">B0T11DRAFT_49020</name>
</gene>
<dbReference type="Proteomes" id="UP000813385">
    <property type="component" value="Unassembled WGS sequence"/>
</dbReference>
<protein>
    <recommendedName>
        <fullName evidence="4">Secreted protein</fullName>
    </recommendedName>
</protein>
<organism evidence="2 3">
    <name type="scientific">Plectosphaerella cucumerina</name>
    <dbReference type="NCBI Taxonomy" id="40658"/>
    <lineage>
        <taxon>Eukaryota</taxon>
        <taxon>Fungi</taxon>
        <taxon>Dikarya</taxon>
        <taxon>Ascomycota</taxon>
        <taxon>Pezizomycotina</taxon>
        <taxon>Sordariomycetes</taxon>
        <taxon>Hypocreomycetidae</taxon>
        <taxon>Glomerellales</taxon>
        <taxon>Plectosphaerellaceae</taxon>
        <taxon>Plectosphaerella</taxon>
    </lineage>
</organism>
<proteinExistence type="predicted"/>
<keyword evidence="3" id="KW-1185">Reference proteome</keyword>
<feature type="signal peptide" evidence="1">
    <location>
        <begin position="1"/>
        <end position="15"/>
    </location>
</feature>
<accession>A0A8K0TLV6</accession>
<dbReference type="EMBL" id="JAGPXD010000002">
    <property type="protein sequence ID" value="KAH7366917.1"/>
    <property type="molecule type" value="Genomic_DNA"/>
</dbReference>
<dbReference type="AlphaFoldDB" id="A0A8K0TLV6"/>
<reference evidence="2" key="1">
    <citation type="journal article" date="2021" name="Nat. Commun.">
        <title>Genetic determinants of endophytism in the Arabidopsis root mycobiome.</title>
        <authorList>
            <person name="Mesny F."/>
            <person name="Miyauchi S."/>
            <person name="Thiergart T."/>
            <person name="Pickel B."/>
            <person name="Atanasova L."/>
            <person name="Karlsson M."/>
            <person name="Huettel B."/>
            <person name="Barry K.W."/>
            <person name="Haridas S."/>
            <person name="Chen C."/>
            <person name="Bauer D."/>
            <person name="Andreopoulos W."/>
            <person name="Pangilinan J."/>
            <person name="LaButti K."/>
            <person name="Riley R."/>
            <person name="Lipzen A."/>
            <person name="Clum A."/>
            <person name="Drula E."/>
            <person name="Henrissat B."/>
            <person name="Kohler A."/>
            <person name="Grigoriev I.V."/>
            <person name="Martin F.M."/>
            <person name="Hacquard S."/>
        </authorList>
    </citation>
    <scope>NUCLEOTIDE SEQUENCE</scope>
    <source>
        <strain evidence="2">MPI-CAGE-AT-0016</strain>
    </source>
</reference>
<sequence>MWMFFMIFHSSTISAIRECQDRGPKCDMIRANAKRELQLPKFYPHPPAQSRQMCGPIDDVRIFLAVAAVASRI</sequence>
<evidence type="ECO:0000256" key="1">
    <source>
        <dbReference type="SAM" id="SignalP"/>
    </source>
</evidence>
<evidence type="ECO:0000313" key="2">
    <source>
        <dbReference type="EMBL" id="KAH7366917.1"/>
    </source>
</evidence>
<keyword evidence="1" id="KW-0732">Signal</keyword>
<evidence type="ECO:0008006" key="4">
    <source>
        <dbReference type="Google" id="ProtNLM"/>
    </source>
</evidence>
<comment type="caution">
    <text evidence="2">The sequence shown here is derived from an EMBL/GenBank/DDBJ whole genome shotgun (WGS) entry which is preliminary data.</text>
</comment>
<name>A0A8K0TLV6_9PEZI</name>
<feature type="chain" id="PRO_5035477705" description="Secreted protein" evidence="1">
    <location>
        <begin position="16"/>
        <end position="73"/>
    </location>
</feature>